<dbReference type="InterPro" id="IPR022789">
    <property type="entry name" value="ParD"/>
</dbReference>
<reference evidence="3" key="2">
    <citation type="submission" date="2020-09" db="EMBL/GenBank/DDBJ databases">
        <authorList>
            <person name="Sun Q."/>
            <person name="Zhou Y."/>
        </authorList>
    </citation>
    <scope>NUCLEOTIDE SEQUENCE</scope>
    <source>
        <strain evidence="3">CGMCC 1.15095</strain>
    </source>
</reference>
<dbReference type="Proteomes" id="UP000608154">
    <property type="component" value="Unassembled WGS sequence"/>
</dbReference>
<dbReference type="NCBIfam" id="TIGR02606">
    <property type="entry name" value="antidote_CC2985"/>
    <property type="match status" value="1"/>
</dbReference>
<evidence type="ECO:0000313" key="4">
    <source>
        <dbReference type="Proteomes" id="UP000608154"/>
    </source>
</evidence>
<sequence>MAAKNTSIALGDHLTEYARRKVASGKFGSISEVIRDALRREEERDLRIERLRELVREGEESGPAEPFDFDAFIAEQFPNA</sequence>
<evidence type="ECO:0000256" key="2">
    <source>
        <dbReference type="ARBA" id="ARBA00022649"/>
    </source>
</evidence>
<gene>
    <name evidence="3" type="primary">parD-1</name>
    <name evidence="3" type="ORF">GCM10011494_07640</name>
</gene>
<dbReference type="GO" id="GO:0006355">
    <property type="term" value="P:regulation of DNA-templated transcription"/>
    <property type="evidence" value="ECO:0007669"/>
    <property type="project" value="InterPro"/>
</dbReference>
<accession>A0A916TRE2</accession>
<dbReference type="Pfam" id="PF03693">
    <property type="entry name" value="ParD_antitoxin"/>
    <property type="match status" value="1"/>
</dbReference>
<dbReference type="PANTHER" id="PTHR36582">
    <property type="entry name" value="ANTITOXIN PARD"/>
    <property type="match status" value="1"/>
</dbReference>
<reference evidence="3" key="1">
    <citation type="journal article" date="2014" name="Int. J. Syst. Evol. Microbiol.">
        <title>Complete genome sequence of Corynebacterium casei LMG S-19264T (=DSM 44701T), isolated from a smear-ripened cheese.</title>
        <authorList>
            <consortium name="US DOE Joint Genome Institute (JGI-PGF)"/>
            <person name="Walter F."/>
            <person name="Albersmeier A."/>
            <person name="Kalinowski J."/>
            <person name="Ruckert C."/>
        </authorList>
    </citation>
    <scope>NUCLEOTIDE SEQUENCE</scope>
    <source>
        <strain evidence="3">CGMCC 1.15095</strain>
    </source>
</reference>
<keyword evidence="4" id="KW-1185">Reference proteome</keyword>
<dbReference type="PANTHER" id="PTHR36582:SF2">
    <property type="entry name" value="ANTITOXIN PARD"/>
    <property type="match status" value="1"/>
</dbReference>
<dbReference type="InterPro" id="IPR010985">
    <property type="entry name" value="Ribbon_hlx_hlx"/>
</dbReference>
<dbReference type="RefSeq" id="WP_188768548.1">
    <property type="nucleotide sequence ID" value="NZ_BMHK01000003.1"/>
</dbReference>
<dbReference type="SUPFAM" id="SSF47598">
    <property type="entry name" value="Ribbon-helix-helix"/>
    <property type="match status" value="1"/>
</dbReference>
<dbReference type="AlphaFoldDB" id="A0A916TRE2"/>
<comment type="similarity">
    <text evidence="1">Belongs to the ParD antitoxin family.</text>
</comment>
<name>A0A916TRE2_9SPHN</name>
<dbReference type="InterPro" id="IPR038296">
    <property type="entry name" value="ParD_sf"/>
</dbReference>
<protein>
    <submittedName>
        <fullName evidence="3">Antitoxin ParD1</fullName>
    </submittedName>
</protein>
<comment type="caution">
    <text evidence="3">The sequence shown here is derived from an EMBL/GenBank/DDBJ whole genome shotgun (WGS) entry which is preliminary data.</text>
</comment>
<proteinExistence type="inferred from homology"/>
<dbReference type="EMBL" id="BMHK01000003">
    <property type="protein sequence ID" value="GGB91725.1"/>
    <property type="molecule type" value="Genomic_DNA"/>
</dbReference>
<organism evidence="3 4">
    <name type="scientific">Novosphingobium endophyticum</name>
    <dbReference type="NCBI Taxonomy" id="1955250"/>
    <lineage>
        <taxon>Bacteria</taxon>
        <taxon>Pseudomonadati</taxon>
        <taxon>Pseudomonadota</taxon>
        <taxon>Alphaproteobacteria</taxon>
        <taxon>Sphingomonadales</taxon>
        <taxon>Sphingomonadaceae</taxon>
        <taxon>Novosphingobium</taxon>
    </lineage>
</organism>
<evidence type="ECO:0000313" key="3">
    <source>
        <dbReference type="EMBL" id="GGB91725.1"/>
    </source>
</evidence>
<evidence type="ECO:0000256" key="1">
    <source>
        <dbReference type="ARBA" id="ARBA00008580"/>
    </source>
</evidence>
<keyword evidence="2" id="KW-1277">Toxin-antitoxin system</keyword>
<dbReference type="Gene3D" id="6.10.10.120">
    <property type="entry name" value="Antitoxin ParD1-like"/>
    <property type="match status" value="1"/>
</dbReference>